<name>A0A481ZIJ6_9VIRU</name>
<dbReference type="EMBL" id="MK500608">
    <property type="protein sequence ID" value="QBK93971.1"/>
    <property type="molecule type" value="Genomic_DNA"/>
</dbReference>
<protein>
    <submittedName>
        <fullName evidence="1">Uncharacterized protein</fullName>
    </submittedName>
</protein>
<gene>
    <name evidence="1" type="ORF">LCPAC406_02850</name>
</gene>
<proteinExistence type="predicted"/>
<evidence type="ECO:0000313" key="1">
    <source>
        <dbReference type="EMBL" id="QBK93971.1"/>
    </source>
</evidence>
<reference evidence="1" key="1">
    <citation type="journal article" date="2019" name="MBio">
        <title>Virus Genomes from Deep Sea Sediments Expand the Ocean Megavirome and Support Independent Origins of Viral Gigantism.</title>
        <authorList>
            <person name="Backstrom D."/>
            <person name="Yutin N."/>
            <person name="Jorgensen S.L."/>
            <person name="Dharamshi J."/>
            <person name="Homa F."/>
            <person name="Zaremba-Niedwiedzka K."/>
            <person name="Spang A."/>
            <person name="Wolf Y.I."/>
            <person name="Koonin E.V."/>
            <person name="Ettema T.J."/>
        </authorList>
    </citation>
    <scope>NUCLEOTIDE SEQUENCE</scope>
</reference>
<accession>A0A481ZIJ6</accession>
<organism evidence="1">
    <name type="scientific">Pithovirus LCPAC406</name>
    <dbReference type="NCBI Taxonomy" id="2506599"/>
    <lineage>
        <taxon>Viruses</taxon>
        <taxon>Pithoviruses</taxon>
    </lineage>
</organism>
<sequence>MFEYKMKDSSLVLQLNDNGGISFKRYKSMIDTFTKAMKHMTPKNMIIGLVLTKGKCCLMGLNMEDFDKVEGNINVPIYIEGKIHTSVLNGKKMRNEVDILMKRRYIYFFDRWNEDDHKSGSLSRMKLSTIY</sequence>